<accession>A0ABN9RT14</accession>
<feature type="compositionally biased region" description="Basic and acidic residues" evidence="1">
    <location>
        <begin position="50"/>
        <end position="64"/>
    </location>
</feature>
<evidence type="ECO:0000256" key="1">
    <source>
        <dbReference type="SAM" id="MobiDB-lite"/>
    </source>
</evidence>
<feature type="non-terminal residue" evidence="2">
    <location>
        <position position="153"/>
    </location>
</feature>
<feature type="compositionally biased region" description="Basic and acidic residues" evidence="1">
    <location>
        <begin position="25"/>
        <end position="34"/>
    </location>
</feature>
<dbReference type="EMBL" id="CAUYUJ010007865">
    <property type="protein sequence ID" value="CAK0822198.1"/>
    <property type="molecule type" value="Genomic_DNA"/>
</dbReference>
<feature type="compositionally biased region" description="Low complexity" evidence="1">
    <location>
        <begin position="78"/>
        <end position="99"/>
    </location>
</feature>
<feature type="non-terminal residue" evidence="2">
    <location>
        <position position="1"/>
    </location>
</feature>
<dbReference type="Proteomes" id="UP001189429">
    <property type="component" value="Unassembled WGS sequence"/>
</dbReference>
<organism evidence="2 3">
    <name type="scientific">Prorocentrum cordatum</name>
    <dbReference type="NCBI Taxonomy" id="2364126"/>
    <lineage>
        <taxon>Eukaryota</taxon>
        <taxon>Sar</taxon>
        <taxon>Alveolata</taxon>
        <taxon>Dinophyceae</taxon>
        <taxon>Prorocentrales</taxon>
        <taxon>Prorocentraceae</taxon>
        <taxon>Prorocentrum</taxon>
    </lineage>
</organism>
<name>A0ABN9RT14_9DINO</name>
<protein>
    <submittedName>
        <fullName evidence="2">Uncharacterized protein</fullName>
    </submittedName>
</protein>
<feature type="compositionally biased region" description="Low complexity" evidence="1">
    <location>
        <begin position="122"/>
        <end position="131"/>
    </location>
</feature>
<gene>
    <name evidence="2" type="ORF">PCOR1329_LOCUS23275</name>
</gene>
<proteinExistence type="predicted"/>
<comment type="caution">
    <text evidence="2">The sequence shown here is derived from an EMBL/GenBank/DDBJ whole genome shotgun (WGS) entry which is preliminary data.</text>
</comment>
<sequence>AGQDAEGARVLSASPLLTHGLARGSTEEGGGRREEEEEEERGGAGPDPRWGPREGPPARRELHGGWRAGAAGPHREAAGGAAPDATASSTSASVGGVAPCRPPRRTRGSRSPCWPPAPRPGAPCRGSRPRAQAAHGQEGPSVGGLYAPRPSRL</sequence>
<evidence type="ECO:0000313" key="3">
    <source>
        <dbReference type="Proteomes" id="UP001189429"/>
    </source>
</evidence>
<keyword evidence="3" id="KW-1185">Reference proteome</keyword>
<evidence type="ECO:0000313" key="2">
    <source>
        <dbReference type="EMBL" id="CAK0822198.1"/>
    </source>
</evidence>
<reference evidence="2" key="1">
    <citation type="submission" date="2023-10" db="EMBL/GenBank/DDBJ databases">
        <authorList>
            <person name="Chen Y."/>
            <person name="Shah S."/>
            <person name="Dougan E. K."/>
            <person name="Thang M."/>
            <person name="Chan C."/>
        </authorList>
    </citation>
    <scope>NUCLEOTIDE SEQUENCE [LARGE SCALE GENOMIC DNA]</scope>
</reference>
<feature type="region of interest" description="Disordered" evidence="1">
    <location>
        <begin position="1"/>
        <end position="153"/>
    </location>
</feature>